<dbReference type="STRING" id="1409788.NC99_41500"/>
<organism evidence="1 2">
    <name type="scientific">Sunxiuqinia dokdonensis</name>
    <dbReference type="NCBI Taxonomy" id="1409788"/>
    <lineage>
        <taxon>Bacteria</taxon>
        <taxon>Pseudomonadati</taxon>
        <taxon>Bacteroidota</taxon>
        <taxon>Bacteroidia</taxon>
        <taxon>Marinilabiliales</taxon>
        <taxon>Prolixibacteraceae</taxon>
        <taxon>Sunxiuqinia</taxon>
    </lineage>
</organism>
<dbReference type="AlphaFoldDB" id="A0A0L8V453"/>
<name>A0A0L8V453_9BACT</name>
<proteinExistence type="predicted"/>
<dbReference type="EMBL" id="LGIA01000204">
    <property type="protein sequence ID" value="KOH43017.1"/>
    <property type="molecule type" value="Genomic_DNA"/>
</dbReference>
<evidence type="ECO:0000313" key="1">
    <source>
        <dbReference type="EMBL" id="KOH43017.1"/>
    </source>
</evidence>
<keyword evidence="2" id="KW-1185">Reference proteome</keyword>
<evidence type="ECO:0000313" key="2">
    <source>
        <dbReference type="Proteomes" id="UP000036958"/>
    </source>
</evidence>
<comment type="caution">
    <text evidence="1">The sequence shown here is derived from an EMBL/GenBank/DDBJ whole genome shotgun (WGS) entry which is preliminary data.</text>
</comment>
<dbReference type="Proteomes" id="UP000036958">
    <property type="component" value="Unassembled WGS sequence"/>
</dbReference>
<sequence length="49" mass="5578">MVITKEERSSAVEITPLTKSLRGSFKAAKDFDYKEELSKGLSEKYLSHE</sequence>
<accession>A0A0L8V453</accession>
<protein>
    <submittedName>
        <fullName evidence="1">Uncharacterized protein</fullName>
    </submittedName>
</protein>
<dbReference type="PATRIC" id="fig|1409788.3.peg.4241"/>
<reference evidence="2" key="1">
    <citation type="submission" date="2015-07" db="EMBL/GenBank/DDBJ databases">
        <title>Genome sequencing of Sunxiuqinia dokdonensis strain SK.</title>
        <authorList>
            <person name="Ahn S."/>
            <person name="Kim B.-C."/>
        </authorList>
    </citation>
    <scope>NUCLEOTIDE SEQUENCE [LARGE SCALE GENOMIC DNA]</scope>
    <source>
        <strain evidence="2">SK</strain>
    </source>
</reference>
<gene>
    <name evidence="1" type="ORF">NC99_41500</name>
</gene>